<protein>
    <submittedName>
        <fullName evidence="2">Uncharacterized protein</fullName>
    </submittedName>
</protein>
<reference evidence="2" key="1">
    <citation type="submission" date="2011-02" db="EMBL/GenBank/DDBJ databases">
        <authorList>
            <person name="Aslett M."/>
        </authorList>
    </citation>
    <scope>NUCLEOTIDE SEQUENCE</scope>
    <source>
        <strain evidence="2">Liverpool</strain>
    </source>
</reference>
<reference evidence="2" key="2">
    <citation type="submission" date="2011-03" db="EMBL/GenBank/DDBJ databases">
        <title>Comparative genomics and transcriptomics of Neospora caninum and Toxoplasma gondii.</title>
        <authorList>
            <person name="Reid A.J."/>
            <person name="Sohal A."/>
            <person name="Harris D."/>
            <person name="Quail M."/>
            <person name="Sanders M."/>
            <person name="Berriman M."/>
            <person name="Wastling J.M."/>
            <person name="Pain A."/>
        </authorList>
    </citation>
    <scope>NUCLEOTIDE SEQUENCE</scope>
    <source>
        <strain evidence="2">Liverpool</strain>
    </source>
</reference>
<evidence type="ECO:0000313" key="4">
    <source>
        <dbReference type="Proteomes" id="UP000007494"/>
    </source>
</evidence>
<dbReference type="eggNOG" id="ENOG502TMF8">
    <property type="taxonomic scope" value="Eukaryota"/>
</dbReference>
<evidence type="ECO:0000256" key="1">
    <source>
        <dbReference type="SAM" id="Coils"/>
    </source>
</evidence>
<feature type="coiled-coil region" evidence="1">
    <location>
        <begin position="155"/>
        <end position="225"/>
    </location>
</feature>
<evidence type="ECO:0000313" key="2">
    <source>
        <dbReference type="EMBL" id="CBZ50906.1"/>
    </source>
</evidence>
<dbReference type="RefSeq" id="XP_003880939.1">
    <property type="nucleotide sequence ID" value="XM_003880890.1"/>
</dbReference>
<evidence type="ECO:0000313" key="3">
    <source>
        <dbReference type="EMBL" id="CEL68208.1"/>
    </source>
</evidence>
<sequence length="230" mass="26514">MLEPEECLDILSIVRYKTQLLDIIDEAARLSESEKRRKAECIELRLEISSLKADLSAKELELATVDRTIEDGITSENARILSKENEELKVLRDNLKNLLESTQNKLKQCELEKYNAKQELEACKSLAPTRDRGLDSSAQLFDQFISMQGHAAKKFEDLQLALNDVRKERSEVLKRQLEMQTELDELKAAMDDYQADEQKYRQHTAQLKEQLIAESREQLAEALRAAYLGR</sequence>
<dbReference type="EMBL" id="LN714484">
    <property type="protein sequence ID" value="CEL68208.1"/>
    <property type="molecule type" value="Genomic_DNA"/>
</dbReference>
<dbReference type="Proteomes" id="UP000007494">
    <property type="component" value="Chromosome IX"/>
</dbReference>
<dbReference type="OrthoDB" id="333037at2759"/>
<proteinExistence type="predicted"/>
<keyword evidence="1" id="KW-0175">Coiled coil</keyword>
<dbReference type="InParanoid" id="F0VBC2"/>
<dbReference type="EMBL" id="FR823385">
    <property type="protein sequence ID" value="CBZ50906.1"/>
    <property type="molecule type" value="Genomic_DNA"/>
</dbReference>
<reference evidence="4" key="3">
    <citation type="journal article" date="2012" name="PLoS Pathog.">
        <title>Comparative genomics of the apicomplexan parasites Toxoplasma gondii and Neospora caninum: Coccidia differing in host range and transmission strategy.</title>
        <authorList>
            <person name="Reid A.J."/>
            <person name="Vermont S.J."/>
            <person name="Cotton J.A."/>
            <person name="Harris D."/>
            <person name="Hill-Cawthorne G.A."/>
            <person name="Konen-Waisman S."/>
            <person name="Latham S.M."/>
            <person name="Mourier T."/>
            <person name="Norton R."/>
            <person name="Quail M.A."/>
            <person name="Sanders M."/>
            <person name="Shanmugam D."/>
            <person name="Sohal A."/>
            <person name="Wasmuth J.D."/>
            <person name="Brunk B."/>
            <person name="Grigg M.E."/>
            <person name="Howard J.C."/>
            <person name="Parkinson J."/>
            <person name="Roos D.S."/>
            <person name="Trees A.J."/>
            <person name="Berriman M."/>
            <person name="Pain A."/>
            <person name="Wastling J.M."/>
        </authorList>
    </citation>
    <scope>NUCLEOTIDE SEQUENCE [LARGE SCALE GENOMIC DNA]</scope>
    <source>
        <strain evidence="4">Liverpool</strain>
    </source>
</reference>
<dbReference type="VEuPathDB" id="ToxoDB:NCLIV_039810"/>
<dbReference type="AlphaFoldDB" id="F0VBC2"/>
<accession>F0VBC2</accession>
<organism evidence="2 4">
    <name type="scientific">Neospora caninum (strain Liverpool)</name>
    <dbReference type="NCBI Taxonomy" id="572307"/>
    <lineage>
        <taxon>Eukaryota</taxon>
        <taxon>Sar</taxon>
        <taxon>Alveolata</taxon>
        <taxon>Apicomplexa</taxon>
        <taxon>Conoidasida</taxon>
        <taxon>Coccidia</taxon>
        <taxon>Eucoccidiorida</taxon>
        <taxon>Eimeriorina</taxon>
        <taxon>Sarcocystidae</taxon>
        <taxon>Neospora</taxon>
    </lineage>
</organism>
<name>F0VBC2_NEOCL</name>
<feature type="coiled-coil region" evidence="1">
    <location>
        <begin position="41"/>
        <end position="119"/>
    </location>
</feature>
<gene>
    <name evidence="3" type="ORF">BN1204_039810</name>
    <name evidence="2" type="ORF">NCLIV_039810</name>
</gene>
<keyword evidence="4" id="KW-1185">Reference proteome</keyword>
<dbReference type="GeneID" id="13439892"/>
<reference evidence="3" key="4">
    <citation type="journal article" date="2015" name="PLoS ONE">
        <title>Comprehensive Evaluation of Toxoplasma gondii VEG and Neospora caninum LIV Genomes with Tachyzoite Stage Transcriptome and Proteome Defines Novel Transcript Features.</title>
        <authorList>
            <person name="Ramaprasad A."/>
            <person name="Mourier T."/>
            <person name="Naeem R."/>
            <person name="Malas T.B."/>
            <person name="Moussa E."/>
            <person name="Panigrahi A."/>
            <person name="Vermont S.J."/>
            <person name="Otto T.D."/>
            <person name="Wastling J."/>
            <person name="Pain A."/>
        </authorList>
    </citation>
    <scope>NUCLEOTIDE SEQUENCE</scope>
    <source>
        <strain evidence="3">Liverpool</strain>
    </source>
</reference>